<dbReference type="Gene3D" id="1.20.140.10">
    <property type="entry name" value="Butyryl-CoA Dehydrogenase, subunit A, domain 3"/>
    <property type="match status" value="1"/>
</dbReference>
<proteinExistence type="inferred from homology"/>
<keyword evidence="3" id="KW-0285">Flavoprotein</keyword>
<accession>A0ABN2NFR0</accession>
<dbReference type="Gene3D" id="2.40.110.10">
    <property type="entry name" value="Butyryl-CoA Dehydrogenase, subunit A, domain 2"/>
    <property type="match status" value="1"/>
</dbReference>
<gene>
    <name evidence="8" type="ORF">GCM10009836_52870</name>
</gene>
<evidence type="ECO:0000256" key="4">
    <source>
        <dbReference type="ARBA" id="ARBA00022827"/>
    </source>
</evidence>
<comment type="cofactor">
    <cofactor evidence="1">
        <name>FAD</name>
        <dbReference type="ChEBI" id="CHEBI:57692"/>
    </cofactor>
</comment>
<dbReference type="InterPro" id="IPR009075">
    <property type="entry name" value="AcylCo_DH/oxidase_C"/>
</dbReference>
<dbReference type="InterPro" id="IPR046373">
    <property type="entry name" value="Acyl-CoA_Oxase/DH_mid-dom_sf"/>
</dbReference>
<comment type="similarity">
    <text evidence="2">Belongs to the acyl-CoA dehydrogenase family.</text>
</comment>
<dbReference type="Proteomes" id="UP001500449">
    <property type="component" value="Unassembled WGS sequence"/>
</dbReference>
<dbReference type="SUPFAM" id="SSF56645">
    <property type="entry name" value="Acyl-CoA dehydrogenase NM domain-like"/>
    <property type="match status" value="1"/>
</dbReference>
<evidence type="ECO:0000259" key="7">
    <source>
        <dbReference type="Pfam" id="PF02771"/>
    </source>
</evidence>
<dbReference type="Pfam" id="PF00441">
    <property type="entry name" value="Acyl-CoA_dh_1"/>
    <property type="match status" value="1"/>
</dbReference>
<evidence type="ECO:0000256" key="3">
    <source>
        <dbReference type="ARBA" id="ARBA00022630"/>
    </source>
</evidence>
<keyword evidence="4" id="KW-0274">FAD</keyword>
<dbReference type="InterPro" id="IPR036250">
    <property type="entry name" value="AcylCo_DH-like_C"/>
</dbReference>
<keyword evidence="9" id="KW-1185">Reference proteome</keyword>
<protein>
    <submittedName>
        <fullName evidence="8">Acyl-CoA dehydrogenase family protein</fullName>
    </submittedName>
</protein>
<dbReference type="CDD" id="cd00567">
    <property type="entry name" value="ACAD"/>
    <property type="match status" value="1"/>
</dbReference>
<sequence>MASPTAAPALPVVVESEELRDLRSTVARMVSRTAPESVVREHLDSPDGFDRAAWARLATEIGVQGLAVPEEYDGAGYGLRELAVAAEELGYGLFPGPFLSTVLLSATLVARSGDAGAMADLLPGIAGGSLVCTVALPRHAAGWAADATPVTATRTGDAWTLTGTVPHVLDGQVADVLLVPARHDDVISVFRVDAGAAGVGIEPVLTMDQTRRFAHVTFGGAPATPVGEPGTAAVLLAEAGAVAAVGLAADQVGGARRMLEVTAEYARTRYQFGRPIGSFQAVKHALANMLIDTELARAALDDAVRAVDDQAPDRDLAVSAAKAVCSDAYYAVAAAAIQLHGGIGVTWEHSAHLYFKRATADRLLLGTPAHHSGRLAEALGL</sequence>
<dbReference type="Pfam" id="PF02771">
    <property type="entry name" value="Acyl-CoA_dh_N"/>
    <property type="match status" value="1"/>
</dbReference>
<comment type="caution">
    <text evidence="8">The sequence shown here is derived from an EMBL/GenBank/DDBJ whole genome shotgun (WGS) entry which is preliminary data.</text>
</comment>
<feature type="domain" description="Acyl-CoA dehydrogenase/oxidase N-terminal" evidence="7">
    <location>
        <begin position="16"/>
        <end position="128"/>
    </location>
</feature>
<dbReference type="InterPro" id="IPR013786">
    <property type="entry name" value="AcylCoA_DH/ox_N"/>
</dbReference>
<evidence type="ECO:0000256" key="2">
    <source>
        <dbReference type="ARBA" id="ARBA00009347"/>
    </source>
</evidence>
<evidence type="ECO:0000313" key="8">
    <source>
        <dbReference type="EMBL" id="GAA1865904.1"/>
    </source>
</evidence>
<reference evidence="8 9" key="1">
    <citation type="journal article" date="2019" name="Int. J. Syst. Evol. Microbiol.">
        <title>The Global Catalogue of Microorganisms (GCM) 10K type strain sequencing project: providing services to taxonomists for standard genome sequencing and annotation.</title>
        <authorList>
            <consortium name="The Broad Institute Genomics Platform"/>
            <consortium name="The Broad Institute Genome Sequencing Center for Infectious Disease"/>
            <person name="Wu L."/>
            <person name="Ma J."/>
        </authorList>
    </citation>
    <scope>NUCLEOTIDE SEQUENCE [LARGE SCALE GENOMIC DNA]</scope>
    <source>
        <strain evidence="8 9">JCM 16009</strain>
    </source>
</reference>
<dbReference type="InterPro" id="IPR037069">
    <property type="entry name" value="AcylCoA_DH/ox_N_sf"/>
</dbReference>
<name>A0ABN2NFR0_9PSEU</name>
<evidence type="ECO:0000313" key="9">
    <source>
        <dbReference type="Proteomes" id="UP001500449"/>
    </source>
</evidence>
<keyword evidence="5" id="KW-0560">Oxidoreductase</keyword>
<dbReference type="PANTHER" id="PTHR43884:SF20">
    <property type="entry name" value="ACYL-COA DEHYDROGENASE FADE28"/>
    <property type="match status" value="1"/>
</dbReference>
<dbReference type="EMBL" id="BAAAQK010000021">
    <property type="protein sequence ID" value="GAA1865904.1"/>
    <property type="molecule type" value="Genomic_DNA"/>
</dbReference>
<organism evidence="8 9">
    <name type="scientific">Pseudonocardia ailaonensis</name>
    <dbReference type="NCBI Taxonomy" id="367279"/>
    <lineage>
        <taxon>Bacteria</taxon>
        <taxon>Bacillati</taxon>
        <taxon>Actinomycetota</taxon>
        <taxon>Actinomycetes</taxon>
        <taxon>Pseudonocardiales</taxon>
        <taxon>Pseudonocardiaceae</taxon>
        <taxon>Pseudonocardia</taxon>
    </lineage>
</organism>
<dbReference type="InterPro" id="IPR009100">
    <property type="entry name" value="AcylCoA_DH/oxidase_NM_dom_sf"/>
</dbReference>
<evidence type="ECO:0000259" key="6">
    <source>
        <dbReference type="Pfam" id="PF00441"/>
    </source>
</evidence>
<feature type="domain" description="Acyl-CoA dehydrogenase/oxidase C-terminal" evidence="6">
    <location>
        <begin position="244"/>
        <end position="379"/>
    </location>
</feature>
<dbReference type="SUPFAM" id="SSF47203">
    <property type="entry name" value="Acyl-CoA dehydrogenase C-terminal domain-like"/>
    <property type="match status" value="1"/>
</dbReference>
<evidence type="ECO:0000256" key="5">
    <source>
        <dbReference type="ARBA" id="ARBA00023002"/>
    </source>
</evidence>
<dbReference type="PANTHER" id="PTHR43884">
    <property type="entry name" value="ACYL-COA DEHYDROGENASE"/>
    <property type="match status" value="1"/>
</dbReference>
<dbReference type="Gene3D" id="1.10.540.10">
    <property type="entry name" value="Acyl-CoA dehydrogenase/oxidase, N-terminal domain"/>
    <property type="match status" value="1"/>
</dbReference>
<dbReference type="RefSeq" id="WP_344422616.1">
    <property type="nucleotide sequence ID" value="NZ_BAAAQK010000021.1"/>
</dbReference>
<evidence type="ECO:0000256" key="1">
    <source>
        <dbReference type="ARBA" id="ARBA00001974"/>
    </source>
</evidence>